<feature type="compositionally biased region" description="Acidic residues" evidence="1">
    <location>
        <begin position="78"/>
        <end position="89"/>
    </location>
</feature>
<name>A0A1E7FBF1_9STRA</name>
<dbReference type="KEGG" id="fcy:FRACYDRAFT_240152"/>
<gene>
    <name evidence="2" type="ORF">FRACYDRAFT_240152</name>
</gene>
<feature type="compositionally biased region" description="Low complexity" evidence="1">
    <location>
        <begin position="274"/>
        <end position="288"/>
    </location>
</feature>
<dbReference type="InterPro" id="IPR039646">
    <property type="entry name" value="ZNHIT2"/>
</dbReference>
<organism evidence="2 3">
    <name type="scientific">Fragilariopsis cylindrus CCMP1102</name>
    <dbReference type="NCBI Taxonomy" id="635003"/>
    <lineage>
        <taxon>Eukaryota</taxon>
        <taxon>Sar</taxon>
        <taxon>Stramenopiles</taxon>
        <taxon>Ochrophyta</taxon>
        <taxon>Bacillariophyta</taxon>
        <taxon>Bacillariophyceae</taxon>
        <taxon>Bacillariophycidae</taxon>
        <taxon>Bacillariales</taxon>
        <taxon>Bacillariaceae</taxon>
        <taxon>Fragilariopsis</taxon>
    </lineage>
</organism>
<dbReference type="AlphaFoldDB" id="A0A1E7FBF1"/>
<dbReference type="EMBL" id="KV784359">
    <property type="protein sequence ID" value="OEU15464.1"/>
    <property type="molecule type" value="Genomic_DNA"/>
</dbReference>
<proteinExistence type="predicted"/>
<sequence>MYQLLSKLEELEAYGDGDGNQLSSIELAKLLPPSIKAMFQRDMENGQIQDLVLDRWYPWWRREIVKMEEKDDSNNNNIEEEEEDDDDANEGTIENVNTICKAKKWHSKTLDERLLRVPDYCGLGRNKDGRISNNSIDNVLLYNLLDILSATCWTLRLYHGVKNASRQAPVEAAITLIETSSVLSKDARFTTLPQVLSHCCTTTGSLMVRNNGQTVLNNNNNNKSINGTTAHWTVFMEDIAYLVTSHRLVGRAIFEASDILKAAIKELKDDDDNNNNTDSNNNINNNKSNEIKGKTNDYSNGKKLKQIRRLRKKLQFFLSWTQYPATVELFLGGNTNEEILAWTVERKTMISECQQDDDHDGDGNNDTNSKNLISMESFNLPSSVNTTHHQSKIYDDGNNVILETKRPLMVEVQSRRK</sequence>
<dbReference type="PANTHER" id="PTHR15555">
    <property type="entry name" value="ZINC FINGER HIT DOMAIN CONTAINING PROTEIN 2 PROTEIN FON -RELATED"/>
    <property type="match status" value="1"/>
</dbReference>
<dbReference type="PANTHER" id="PTHR15555:SF0">
    <property type="entry name" value="ZINC FINGER HIT DOMAIN-CONTAINING PROTEIN 2"/>
    <property type="match status" value="1"/>
</dbReference>
<dbReference type="InParanoid" id="A0A1E7FBF1"/>
<evidence type="ECO:0000313" key="2">
    <source>
        <dbReference type="EMBL" id="OEU15464.1"/>
    </source>
</evidence>
<dbReference type="OrthoDB" id="49130at2759"/>
<dbReference type="Proteomes" id="UP000095751">
    <property type="component" value="Unassembled WGS sequence"/>
</dbReference>
<reference evidence="2 3" key="1">
    <citation type="submission" date="2016-09" db="EMBL/GenBank/DDBJ databases">
        <title>Extensive genetic diversity and differential bi-allelic expression allows diatom success in the polar Southern Ocean.</title>
        <authorList>
            <consortium name="DOE Joint Genome Institute"/>
            <person name="Mock T."/>
            <person name="Otillar R.P."/>
            <person name="Strauss J."/>
            <person name="Dupont C."/>
            <person name="Frickenhaus S."/>
            <person name="Maumus F."/>
            <person name="Mcmullan M."/>
            <person name="Sanges R."/>
            <person name="Schmutz J."/>
            <person name="Toseland A."/>
            <person name="Valas R."/>
            <person name="Veluchamy A."/>
            <person name="Ward B.J."/>
            <person name="Allen A."/>
            <person name="Barry K."/>
            <person name="Falciatore A."/>
            <person name="Ferrante M."/>
            <person name="Fortunato A.E."/>
            <person name="Gloeckner G."/>
            <person name="Gruber A."/>
            <person name="Hipkin R."/>
            <person name="Janech M."/>
            <person name="Kroth P."/>
            <person name="Leese F."/>
            <person name="Lindquist E."/>
            <person name="Lyon B.R."/>
            <person name="Martin J."/>
            <person name="Mayer C."/>
            <person name="Parker M."/>
            <person name="Quesneville H."/>
            <person name="Raymond J."/>
            <person name="Uhlig C."/>
            <person name="Valentin K.U."/>
            <person name="Worden A.Z."/>
            <person name="Armbrust E.V."/>
            <person name="Bowler C."/>
            <person name="Green B."/>
            <person name="Moulton V."/>
            <person name="Van Oosterhout C."/>
            <person name="Grigoriev I."/>
        </authorList>
    </citation>
    <scope>NUCLEOTIDE SEQUENCE [LARGE SCALE GENOMIC DNA]</scope>
    <source>
        <strain evidence="2 3">CCMP1102</strain>
    </source>
</reference>
<evidence type="ECO:0000313" key="3">
    <source>
        <dbReference type="Proteomes" id="UP000095751"/>
    </source>
</evidence>
<protein>
    <submittedName>
        <fullName evidence="2">Uncharacterized protein</fullName>
    </submittedName>
</protein>
<accession>A0A1E7FBF1</accession>
<keyword evidence="3" id="KW-1185">Reference proteome</keyword>
<feature type="region of interest" description="Disordered" evidence="1">
    <location>
        <begin position="70"/>
        <end position="91"/>
    </location>
</feature>
<evidence type="ECO:0000256" key="1">
    <source>
        <dbReference type="SAM" id="MobiDB-lite"/>
    </source>
</evidence>
<feature type="region of interest" description="Disordered" evidence="1">
    <location>
        <begin position="269"/>
        <end position="299"/>
    </location>
</feature>